<dbReference type="AlphaFoldDB" id="A0A6G0ZHU9"/>
<keyword evidence="2" id="KW-0812">Transmembrane</keyword>
<accession>A0A6G0ZHU9</accession>
<proteinExistence type="predicted"/>
<keyword evidence="2" id="KW-1133">Transmembrane helix</keyword>
<dbReference type="Proteomes" id="UP000478052">
    <property type="component" value="Unassembled WGS sequence"/>
</dbReference>
<feature type="non-terminal residue" evidence="3">
    <location>
        <position position="1"/>
    </location>
</feature>
<evidence type="ECO:0000256" key="2">
    <source>
        <dbReference type="SAM" id="Phobius"/>
    </source>
</evidence>
<name>A0A6G0ZHU9_APHCR</name>
<organism evidence="3 4">
    <name type="scientific">Aphis craccivora</name>
    <name type="common">Cowpea aphid</name>
    <dbReference type="NCBI Taxonomy" id="307492"/>
    <lineage>
        <taxon>Eukaryota</taxon>
        <taxon>Metazoa</taxon>
        <taxon>Ecdysozoa</taxon>
        <taxon>Arthropoda</taxon>
        <taxon>Hexapoda</taxon>
        <taxon>Insecta</taxon>
        <taxon>Pterygota</taxon>
        <taxon>Neoptera</taxon>
        <taxon>Paraneoptera</taxon>
        <taxon>Hemiptera</taxon>
        <taxon>Sternorrhyncha</taxon>
        <taxon>Aphidomorpha</taxon>
        <taxon>Aphidoidea</taxon>
        <taxon>Aphididae</taxon>
        <taxon>Aphidini</taxon>
        <taxon>Aphis</taxon>
        <taxon>Aphis</taxon>
    </lineage>
</organism>
<sequence length="144" mass="16030">LSHSQNVSLVKQCSKCFRCVYIYFFLLFHLRPRTTKDRGSSSRPTRDDLYIISHILALYNVIIRACMSAALAMPANLFINVRGPAARGNGLPAPPSRGDQPPVDPLTENGTQHSNTSHKYMRLTYTAFVYPASGSLFAVVARKQ</sequence>
<keyword evidence="2" id="KW-0472">Membrane</keyword>
<gene>
    <name evidence="3" type="ORF">FWK35_00008801</name>
</gene>
<comment type="caution">
    <text evidence="3">The sequence shown here is derived from an EMBL/GenBank/DDBJ whole genome shotgun (WGS) entry which is preliminary data.</text>
</comment>
<feature type="transmembrane region" description="Helical" evidence="2">
    <location>
        <begin position="51"/>
        <end position="73"/>
    </location>
</feature>
<dbReference type="EMBL" id="VUJU01000434">
    <property type="protein sequence ID" value="KAF0770452.1"/>
    <property type="molecule type" value="Genomic_DNA"/>
</dbReference>
<keyword evidence="4" id="KW-1185">Reference proteome</keyword>
<evidence type="ECO:0000313" key="4">
    <source>
        <dbReference type="Proteomes" id="UP000478052"/>
    </source>
</evidence>
<reference evidence="3 4" key="1">
    <citation type="submission" date="2019-08" db="EMBL/GenBank/DDBJ databases">
        <title>Whole genome of Aphis craccivora.</title>
        <authorList>
            <person name="Voronova N.V."/>
            <person name="Shulinski R.S."/>
            <person name="Bandarenka Y.V."/>
            <person name="Zhorov D.G."/>
            <person name="Warner D."/>
        </authorList>
    </citation>
    <scope>NUCLEOTIDE SEQUENCE [LARGE SCALE GENOMIC DNA]</scope>
    <source>
        <strain evidence="3">180601</strain>
        <tissue evidence="3">Whole Body</tissue>
    </source>
</reference>
<evidence type="ECO:0000313" key="3">
    <source>
        <dbReference type="EMBL" id="KAF0770452.1"/>
    </source>
</evidence>
<evidence type="ECO:0000256" key="1">
    <source>
        <dbReference type="SAM" id="MobiDB-lite"/>
    </source>
</evidence>
<feature type="region of interest" description="Disordered" evidence="1">
    <location>
        <begin position="89"/>
        <end position="115"/>
    </location>
</feature>
<protein>
    <submittedName>
        <fullName evidence="3">Uncharacterized protein</fullName>
    </submittedName>
</protein>